<dbReference type="RefSeq" id="XP_025370479.1">
    <property type="nucleotide sequence ID" value="XM_025517781.1"/>
</dbReference>
<dbReference type="AlphaFoldDB" id="A0A316W0U7"/>
<evidence type="ECO:0000313" key="1">
    <source>
        <dbReference type="EMBL" id="PWN43319.1"/>
    </source>
</evidence>
<dbReference type="InParanoid" id="A0A316W0U7"/>
<name>A0A316W0U7_9BASI</name>
<sequence length="84" mass="9109">MSASGHLRYMYSIYGCGKPPHTAWRHHGAPLRCAAALGFAHPLAAAATAAECRDRDDATASQANTKAERHSWGHLLYPHPSCVR</sequence>
<gene>
    <name evidence="1" type="ORF">IE81DRAFT_95644</name>
</gene>
<evidence type="ECO:0000313" key="2">
    <source>
        <dbReference type="Proteomes" id="UP000245783"/>
    </source>
</evidence>
<dbReference type="GeneID" id="37039651"/>
<proteinExistence type="predicted"/>
<organism evidence="1 2">
    <name type="scientific">Ceraceosorus guamensis</name>
    <dbReference type="NCBI Taxonomy" id="1522189"/>
    <lineage>
        <taxon>Eukaryota</taxon>
        <taxon>Fungi</taxon>
        <taxon>Dikarya</taxon>
        <taxon>Basidiomycota</taxon>
        <taxon>Ustilaginomycotina</taxon>
        <taxon>Exobasidiomycetes</taxon>
        <taxon>Ceraceosorales</taxon>
        <taxon>Ceraceosoraceae</taxon>
        <taxon>Ceraceosorus</taxon>
    </lineage>
</organism>
<reference evidence="1 2" key="1">
    <citation type="journal article" date="2018" name="Mol. Biol. Evol.">
        <title>Broad Genomic Sampling Reveals a Smut Pathogenic Ancestry of the Fungal Clade Ustilaginomycotina.</title>
        <authorList>
            <person name="Kijpornyongpan T."/>
            <person name="Mondo S.J."/>
            <person name="Barry K."/>
            <person name="Sandor L."/>
            <person name="Lee J."/>
            <person name="Lipzen A."/>
            <person name="Pangilinan J."/>
            <person name="LaButti K."/>
            <person name="Hainaut M."/>
            <person name="Henrissat B."/>
            <person name="Grigoriev I.V."/>
            <person name="Spatafora J.W."/>
            <person name="Aime M.C."/>
        </authorList>
    </citation>
    <scope>NUCLEOTIDE SEQUENCE [LARGE SCALE GENOMIC DNA]</scope>
    <source>
        <strain evidence="1 2">MCA 4658</strain>
    </source>
</reference>
<protein>
    <submittedName>
        <fullName evidence="1">Uncharacterized protein</fullName>
    </submittedName>
</protein>
<accession>A0A316W0U7</accession>
<keyword evidence="2" id="KW-1185">Reference proteome</keyword>
<dbReference type="EMBL" id="KZ819371">
    <property type="protein sequence ID" value="PWN43319.1"/>
    <property type="molecule type" value="Genomic_DNA"/>
</dbReference>
<dbReference type="Proteomes" id="UP000245783">
    <property type="component" value="Unassembled WGS sequence"/>
</dbReference>